<evidence type="ECO:0000256" key="3">
    <source>
        <dbReference type="ARBA" id="ARBA00022475"/>
    </source>
</evidence>
<dbReference type="Proteomes" id="UP000288178">
    <property type="component" value="Unassembled WGS sequence"/>
</dbReference>
<keyword evidence="6 7" id="KW-0472">Membrane</keyword>
<dbReference type="GO" id="GO:0005886">
    <property type="term" value="C:plasma membrane"/>
    <property type="evidence" value="ECO:0007669"/>
    <property type="project" value="UniProtKB-SubCell"/>
</dbReference>
<comment type="similarity">
    <text evidence="7">Belongs to the TRAP transporter small permease family.</text>
</comment>
<feature type="transmembrane region" description="Helical" evidence="7">
    <location>
        <begin position="91"/>
        <end position="113"/>
    </location>
</feature>
<feature type="transmembrane region" description="Helical" evidence="7">
    <location>
        <begin position="53"/>
        <end position="71"/>
    </location>
</feature>
<evidence type="ECO:0000256" key="6">
    <source>
        <dbReference type="ARBA" id="ARBA00023136"/>
    </source>
</evidence>
<dbReference type="InterPro" id="IPR055348">
    <property type="entry name" value="DctQ"/>
</dbReference>
<keyword evidence="2 7" id="KW-0813">Transport</keyword>
<keyword evidence="4 7" id="KW-0812">Transmembrane</keyword>
<accession>A0A437JUN6</accession>
<dbReference type="EMBL" id="SACT01000004">
    <property type="protein sequence ID" value="RVT50946.1"/>
    <property type="molecule type" value="Genomic_DNA"/>
</dbReference>
<gene>
    <name evidence="9" type="ORF">ENE75_14200</name>
</gene>
<comment type="subunit">
    <text evidence="7">The complex comprises the extracytoplasmic solute receptor protein and the two transmembrane proteins.</text>
</comment>
<evidence type="ECO:0000313" key="9">
    <source>
        <dbReference type="EMBL" id="RVT50946.1"/>
    </source>
</evidence>
<keyword evidence="3" id="KW-1003">Cell membrane</keyword>
<reference evidence="9 10" key="1">
    <citation type="submission" date="2019-01" db="EMBL/GenBank/DDBJ databases">
        <authorList>
            <person name="Chen W.-M."/>
        </authorList>
    </citation>
    <scope>NUCLEOTIDE SEQUENCE [LARGE SCALE GENOMIC DNA]</scope>
    <source>
        <strain evidence="9 10">ICH-3</strain>
    </source>
</reference>
<name>A0A437JUN6_9BURK</name>
<keyword evidence="7" id="KW-0997">Cell inner membrane</keyword>
<evidence type="ECO:0000256" key="7">
    <source>
        <dbReference type="RuleBase" id="RU369079"/>
    </source>
</evidence>
<proteinExistence type="inferred from homology"/>
<comment type="function">
    <text evidence="7">Part of the tripartite ATP-independent periplasmic (TRAP) transport system.</text>
</comment>
<dbReference type="OrthoDB" id="8456618at2"/>
<dbReference type="RefSeq" id="WP_128198972.1">
    <property type="nucleotide sequence ID" value="NZ_SACT01000004.1"/>
</dbReference>
<comment type="subcellular location">
    <subcellularLocation>
        <location evidence="7">Cell inner membrane</location>
        <topology evidence="7">Multi-pass membrane protein</topology>
    </subcellularLocation>
    <subcellularLocation>
        <location evidence="1">Cell membrane</location>
        <topology evidence="1">Multi-pass membrane protein</topology>
    </subcellularLocation>
</comment>
<evidence type="ECO:0000256" key="5">
    <source>
        <dbReference type="ARBA" id="ARBA00022989"/>
    </source>
</evidence>
<organism evidence="9 10">
    <name type="scientific">Rubrivivax albus</name>
    <dbReference type="NCBI Taxonomy" id="2499835"/>
    <lineage>
        <taxon>Bacteria</taxon>
        <taxon>Pseudomonadati</taxon>
        <taxon>Pseudomonadota</taxon>
        <taxon>Betaproteobacteria</taxon>
        <taxon>Burkholderiales</taxon>
        <taxon>Sphaerotilaceae</taxon>
        <taxon>Rubrivivax</taxon>
    </lineage>
</organism>
<feature type="transmembrane region" description="Helical" evidence="7">
    <location>
        <begin position="17"/>
        <end position="41"/>
    </location>
</feature>
<dbReference type="Pfam" id="PF04290">
    <property type="entry name" value="DctQ"/>
    <property type="match status" value="1"/>
</dbReference>
<evidence type="ECO:0000256" key="2">
    <source>
        <dbReference type="ARBA" id="ARBA00022448"/>
    </source>
</evidence>
<dbReference type="AlphaFoldDB" id="A0A437JUN6"/>
<feature type="domain" description="Tripartite ATP-independent periplasmic transporters DctQ component" evidence="8">
    <location>
        <begin position="30"/>
        <end position="158"/>
    </location>
</feature>
<dbReference type="GO" id="GO:0022857">
    <property type="term" value="F:transmembrane transporter activity"/>
    <property type="evidence" value="ECO:0007669"/>
    <property type="project" value="UniProtKB-UniRule"/>
</dbReference>
<keyword evidence="5 7" id="KW-1133">Transmembrane helix</keyword>
<keyword evidence="10" id="KW-1185">Reference proteome</keyword>
<protein>
    <recommendedName>
        <fullName evidence="7">TRAP transporter small permease protein</fullName>
    </recommendedName>
</protein>
<evidence type="ECO:0000313" key="10">
    <source>
        <dbReference type="Proteomes" id="UP000288178"/>
    </source>
</evidence>
<evidence type="ECO:0000256" key="4">
    <source>
        <dbReference type="ARBA" id="ARBA00022692"/>
    </source>
</evidence>
<comment type="caution">
    <text evidence="9">The sequence shown here is derived from an EMBL/GenBank/DDBJ whole genome shotgun (WGS) entry which is preliminary data.</text>
</comment>
<feature type="transmembrane region" description="Helical" evidence="7">
    <location>
        <begin position="136"/>
        <end position="157"/>
    </location>
</feature>
<evidence type="ECO:0000256" key="1">
    <source>
        <dbReference type="ARBA" id="ARBA00004651"/>
    </source>
</evidence>
<evidence type="ECO:0000259" key="8">
    <source>
        <dbReference type="Pfam" id="PF04290"/>
    </source>
</evidence>
<sequence length="185" mass="19765">MTLLATLHRSTERVAHALALVGLAGLLVLSLLVVADIALRALVDYPLQGVNDVYAVLMAVVIAACMPNALLTKQNIAIEVLGETLGGRLRIGLDCFASAATLLFFVLLTWRFVPYAESITASGQKTWVLKWPVGPWWWAATALFCVAVLTQAMVALTDITRLIWPDRSPIGPAAAVDGDEADGAL</sequence>